<dbReference type="GO" id="GO:0032259">
    <property type="term" value="P:methylation"/>
    <property type="evidence" value="ECO:0007669"/>
    <property type="project" value="UniProtKB-KW"/>
</dbReference>
<sequence length="244" mass="27789">MRSAALDSGGRSRNEAAFHDARVDDDCRKLGYAYASVRDVHGFNDVPPEYRNRSVLELGCFRGNRALALRDFRGSYTGIDISPAAIDHCAELGLPANFRFRVDNANTLDTIGDGEVDYAFGDGVLHHLDLACLAPALARKLSPDGCARFIEPAQGNLLLRAFRKLTPKLRTPDEHPFDRASIELLQRHFRVSIVHEALLRPWLPMLCFNAGWSIAAARWMDRRLLRYRFFRQQAWLLLIELRRR</sequence>
<accession>A0A372DLT9</accession>
<keyword evidence="2" id="KW-0808">Transferase</keyword>
<dbReference type="AlphaFoldDB" id="A0A372DLT9"/>
<name>A0A372DLT9_9GAMM</name>
<protein>
    <submittedName>
        <fullName evidence="2">Class I SAM-dependent methyltransferase</fullName>
    </submittedName>
</protein>
<dbReference type="InterPro" id="IPR041698">
    <property type="entry name" value="Methyltransf_25"/>
</dbReference>
<gene>
    <name evidence="2" type="ORF">D0Y53_07890</name>
</gene>
<evidence type="ECO:0000259" key="1">
    <source>
        <dbReference type="Pfam" id="PF13649"/>
    </source>
</evidence>
<dbReference type="Proteomes" id="UP000262917">
    <property type="component" value="Unassembled WGS sequence"/>
</dbReference>
<dbReference type="RefSeq" id="WP_117202684.1">
    <property type="nucleotide sequence ID" value="NZ_JBHTBK010000052.1"/>
</dbReference>
<dbReference type="EMBL" id="QVPD01000007">
    <property type="protein sequence ID" value="RFP60282.1"/>
    <property type="molecule type" value="Genomic_DNA"/>
</dbReference>
<keyword evidence="3" id="KW-1185">Reference proteome</keyword>
<evidence type="ECO:0000313" key="3">
    <source>
        <dbReference type="Proteomes" id="UP000262917"/>
    </source>
</evidence>
<organism evidence="2 3">
    <name type="scientific">Cognatiluteimonas weifangensis</name>
    <dbReference type="NCBI Taxonomy" id="2303539"/>
    <lineage>
        <taxon>Bacteria</taxon>
        <taxon>Pseudomonadati</taxon>
        <taxon>Pseudomonadota</taxon>
        <taxon>Gammaproteobacteria</taxon>
        <taxon>Lysobacterales</taxon>
        <taxon>Lysobacteraceae</taxon>
        <taxon>Cognatiluteimonas</taxon>
    </lineage>
</organism>
<dbReference type="Gene3D" id="3.40.50.150">
    <property type="entry name" value="Vaccinia Virus protein VP39"/>
    <property type="match status" value="1"/>
</dbReference>
<dbReference type="GO" id="GO:0008168">
    <property type="term" value="F:methyltransferase activity"/>
    <property type="evidence" value="ECO:0007669"/>
    <property type="project" value="UniProtKB-KW"/>
</dbReference>
<dbReference type="InterPro" id="IPR029063">
    <property type="entry name" value="SAM-dependent_MTases_sf"/>
</dbReference>
<comment type="caution">
    <text evidence="2">The sequence shown here is derived from an EMBL/GenBank/DDBJ whole genome shotgun (WGS) entry which is preliminary data.</text>
</comment>
<dbReference type="Pfam" id="PF13649">
    <property type="entry name" value="Methyltransf_25"/>
    <property type="match status" value="1"/>
</dbReference>
<keyword evidence="2" id="KW-0489">Methyltransferase</keyword>
<dbReference type="CDD" id="cd02440">
    <property type="entry name" value="AdoMet_MTases"/>
    <property type="match status" value="1"/>
</dbReference>
<feature type="domain" description="Methyltransferase" evidence="1">
    <location>
        <begin position="55"/>
        <end position="145"/>
    </location>
</feature>
<evidence type="ECO:0000313" key="2">
    <source>
        <dbReference type="EMBL" id="RFP60282.1"/>
    </source>
</evidence>
<dbReference type="SUPFAM" id="SSF53335">
    <property type="entry name" value="S-adenosyl-L-methionine-dependent methyltransferases"/>
    <property type="match status" value="1"/>
</dbReference>
<proteinExistence type="predicted"/>
<reference evidence="2 3" key="1">
    <citation type="submission" date="2018-08" db="EMBL/GenBank/DDBJ databases">
        <title>Lysobacter weifangensis sp. nov., a new member of the family 'Xanthomonadaceae', isolated from soil in a farmland.</title>
        <authorList>
            <person name="Zhao H."/>
        </authorList>
    </citation>
    <scope>NUCLEOTIDE SEQUENCE [LARGE SCALE GENOMIC DNA]</scope>
    <source>
        <strain evidence="2 3">WF-2</strain>
    </source>
</reference>